<evidence type="ECO:0000313" key="3">
    <source>
        <dbReference type="EnsemblFungi" id="CEF84644"/>
    </source>
</evidence>
<dbReference type="Pfam" id="PF00149">
    <property type="entry name" value="Metallophos"/>
    <property type="match status" value="1"/>
</dbReference>
<feature type="domain" description="Calcineurin-like phosphoesterase" evidence="1">
    <location>
        <begin position="7"/>
        <end position="167"/>
    </location>
</feature>
<name>A0A098DTG6_GIBZE</name>
<reference evidence="2 4" key="3">
    <citation type="journal article" date="2015" name="BMC Genomics">
        <title>The completed genome sequence of the pathogenic ascomycete fungus Fusarium graminearum.</title>
        <authorList>
            <person name="King R."/>
            <person name="Urban M."/>
            <person name="Hammond-Kosack M.C."/>
            <person name="Hassani-Pak K."/>
            <person name="Hammond-Kosack K.E."/>
        </authorList>
    </citation>
    <scope>NUCLEOTIDE SEQUENCE [LARGE SCALE GENOMIC DNA]</scope>
    <source>
        <strain evidence="4">ATCC MYA-4620 / CBS 123657 / FGSC 9075 / NRRL 31084 / PH-1</strain>
        <strain evidence="2">PH-1</strain>
    </source>
</reference>
<organism evidence="2 4">
    <name type="scientific">Gibberella zeae (strain ATCC MYA-4620 / CBS 123657 / FGSC 9075 / NRRL 31084 / PH-1)</name>
    <name type="common">Wheat head blight fungus</name>
    <name type="synonym">Fusarium graminearum</name>
    <dbReference type="NCBI Taxonomy" id="229533"/>
    <lineage>
        <taxon>Eukaryota</taxon>
        <taxon>Fungi</taxon>
        <taxon>Dikarya</taxon>
        <taxon>Ascomycota</taxon>
        <taxon>Pezizomycotina</taxon>
        <taxon>Sordariomycetes</taxon>
        <taxon>Hypocreomycetidae</taxon>
        <taxon>Hypocreales</taxon>
        <taxon>Nectriaceae</taxon>
        <taxon>Fusarium</taxon>
    </lineage>
</organism>
<reference evidence="3 4" key="2">
    <citation type="journal article" date="2010" name="Nature">
        <title>Comparative genomics reveals mobile pathogenicity chromosomes in Fusarium.</title>
        <authorList>
            <person name="Ma L.J."/>
            <person name="van der Does H.C."/>
            <person name="Borkovich K.A."/>
            <person name="Coleman J.J."/>
            <person name="Daboussi M.J."/>
            <person name="Di Pietro A."/>
            <person name="Dufresne M."/>
            <person name="Freitag M."/>
            <person name="Grabherr M."/>
            <person name="Henrissat B."/>
            <person name="Houterman P.M."/>
            <person name="Kang S."/>
            <person name="Shim W.B."/>
            <person name="Woloshuk C."/>
            <person name="Xie X."/>
            <person name="Xu J.R."/>
            <person name="Antoniw J."/>
            <person name="Baker S.E."/>
            <person name="Bluhm B.H."/>
            <person name="Breakspear A."/>
            <person name="Brown D.W."/>
            <person name="Butchko R.A."/>
            <person name="Chapman S."/>
            <person name="Coulson R."/>
            <person name="Coutinho P.M."/>
            <person name="Danchin E.G."/>
            <person name="Diener A."/>
            <person name="Gale L.R."/>
            <person name="Gardiner D.M."/>
            <person name="Goff S."/>
            <person name="Hammond-Kosack K.E."/>
            <person name="Hilburn K."/>
            <person name="Hua-Van A."/>
            <person name="Jonkers W."/>
            <person name="Kazan K."/>
            <person name="Kodira C.D."/>
            <person name="Koehrsen M."/>
            <person name="Kumar L."/>
            <person name="Lee Y.H."/>
            <person name="Li L."/>
            <person name="Manners J.M."/>
            <person name="Miranda-Saavedra D."/>
            <person name="Mukherjee M."/>
            <person name="Park G."/>
            <person name="Park J."/>
            <person name="Park S.Y."/>
            <person name="Proctor R.H."/>
            <person name="Regev A."/>
            <person name="Ruiz-Roldan M.C."/>
            <person name="Sain D."/>
            <person name="Sakthikumar S."/>
            <person name="Sykes S."/>
            <person name="Schwartz D.C."/>
            <person name="Turgeon B.G."/>
            <person name="Wapinski I."/>
            <person name="Yoder O."/>
            <person name="Young S."/>
            <person name="Zeng Q."/>
            <person name="Zhou S."/>
            <person name="Galagan J."/>
            <person name="Cuomo C.A."/>
            <person name="Kistler H.C."/>
            <person name="Rep M."/>
        </authorList>
    </citation>
    <scope>GENOME REANNOTATION</scope>
    <source>
        <strain evidence="4">ATCC MYA-4620 / CBS 123657 / FGSC 9075 / NRRL 31084 / PH-1</strain>
        <strain evidence="3">PH-1 / ATCC MYA-4620 / FGSC 9075 / NRRL 31084</strain>
    </source>
</reference>
<gene>
    <name evidence="2" type="ORF">FGRAMPH1_01T24457</name>
</gene>
<dbReference type="InterPro" id="IPR004843">
    <property type="entry name" value="Calcineurin-like_PHP"/>
</dbReference>
<dbReference type="InterPro" id="IPR029052">
    <property type="entry name" value="Metallo-depent_PP-like"/>
</dbReference>
<dbReference type="SUPFAM" id="SSF56300">
    <property type="entry name" value="Metallo-dependent phosphatases"/>
    <property type="match status" value="1"/>
</dbReference>
<dbReference type="InterPro" id="IPR051693">
    <property type="entry name" value="UPF0046_metallophosphoest"/>
</dbReference>
<dbReference type="GO" id="GO:0016787">
    <property type="term" value="F:hydrolase activity"/>
    <property type="evidence" value="ECO:0007669"/>
    <property type="project" value="InterPro"/>
</dbReference>
<evidence type="ECO:0000313" key="2">
    <source>
        <dbReference type="EMBL" id="CEF84644.1"/>
    </source>
</evidence>
<dbReference type="Gene3D" id="3.60.21.10">
    <property type="match status" value="2"/>
</dbReference>
<dbReference type="PANTHER" id="PTHR12905">
    <property type="entry name" value="METALLOPHOSPHOESTERASE"/>
    <property type="match status" value="1"/>
</dbReference>
<sequence length="297" mass="33551">MSPVSTKILILSDTHALSFQSGAEPLENFDMAIHCGDLTNDSKLRDYKATIRLLEQINAPIKVAIAGNHDFTLDNRVYEQKIEESCKASQEDISADIKAEYGDGWGFQYAGAHDFVIEEGTDIAITHGPPHGIMDTTSKKERIGCPQLFAAVARAQPRVHCFGHVHESWGARQVSWRPNISEKPNHFSDIDNNKSHVIESLSRLRGSKFGSPGDKKEREDKIERYRLQRYCEIDKRPQLGETMFVNVALMAAGKLSQFPWVMNIDLDGYDQGNKEKRKRKAFDVGLTAQKYTKKKKI</sequence>
<accession>A0A098DTG6</accession>
<dbReference type="Proteomes" id="UP000070720">
    <property type="component" value="Chromosome 4"/>
</dbReference>
<keyword evidence="4" id="KW-1185">Reference proteome</keyword>
<proteinExistence type="predicted"/>
<protein>
    <submittedName>
        <fullName evidence="2">Chromosome 4, complete genome</fullName>
    </submittedName>
</protein>
<dbReference type="EnsemblFungi" id="CEF84644">
    <property type="protein sequence ID" value="CEF84644"/>
    <property type="gene ID" value="FGRRES_07297_M"/>
</dbReference>
<accession>A0A0E0SDY1</accession>
<dbReference type="PANTHER" id="PTHR12905:SF0">
    <property type="entry name" value="CALCINEURIN-LIKE PHOSPHOESTERASE DOMAIN-CONTAINING PROTEIN"/>
    <property type="match status" value="1"/>
</dbReference>
<evidence type="ECO:0000259" key="1">
    <source>
        <dbReference type="Pfam" id="PF00149"/>
    </source>
</evidence>
<reference evidence="3 4" key="1">
    <citation type="journal article" date="2007" name="Science">
        <title>The Fusarium graminearum genome reveals a link between localized polymorphism and pathogen specialization.</title>
        <authorList>
            <person name="Cuomo C.A."/>
            <person name="Gueldener U."/>
            <person name="Xu J.-R."/>
            <person name="Trail F."/>
            <person name="Turgeon B.G."/>
            <person name="Di Pietro A."/>
            <person name="Walton J.D."/>
            <person name="Ma L.-J."/>
            <person name="Baker S.E."/>
            <person name="Rep M."/>
            <person name="Adam G."/>
            <person name="Antoniw J."/>
            <person name="Baldwin T."/>
            <person name="Calvo S.E."/>
            <person name="Chang Y.-L."/>
            <person name="DeCaprio D."/>
            <person name="Gale L.R."/>
            <person name="Gnerre S."/>
            <person name="Goswami R.S."/>
            <person name="Hammond-Kosack K."/>
            <person name="Harris L.J."/>
            <person name="Hilburn K."/>
            <person name="Kennell J.C."/>
            <person name="Kroken S."/>
            <person name="Magnuson J.K."/>
            <person name="Mannhaupt G."/>
            <person name="Mauceli E.W."/>
            <person name="Mewes H.-W."/>
            <person name="Mitterbauer R."/>
            <person name="Muehlbauer G."/>
            <person name="Muensterkoetter M."/>
            <person name="Nelson D."/>
            <person name="O'Donnell K."/>
            <person name="Ouellet T."/>
            <person name="Qi W."/>
            <person name="Quesneville H."/>
            <person name="Roncero M.I.G."/>
            <person name="Seong K.-Y."/>
            <person name="Tetko I.V."/>
            <person name="Urban M."/>
            <person name="Waalwijk C."/>
            <person name="Ward T.J."/>
            <person name="Yao J."/>
            <person name="Birren B.W."/>
            <person name="Kistler H.C."/>
        </authorList>
    </citation>
    <scope>NUCLEOTIDE SEQUENCE [LARGE SCALE GENOMIC DNA]</scope>
    <source>
        <strain evidence="4">ATCC MYA-4620 / CBS 123657 / FGSC 9075 / NRRL 31084 / PH-1</strain>
        <strain evidence="3">PH-1 / ATCC MYA-4620 / FGSC 9075 / NRRL 31084</strain>
    </source>
</reference>
<dbReference type="VEuPathDB" id="FungiDB:FGRAMPH1_01G24457"/>
<dbReference type="EMBL" id="HG970335">
    <property type="protein sequence ID" value="CEF84644.1"/>
    <property type="molecule type" value="Genomic_DNA"/>
</dbReference>
<dbReference type="eggNOG" id="KOG3947">
    <property type="taxonomic scope" value="Eukaryota"/>
</dbReference>
<dbReference type="AlphaFoldDB" id="A0A098DTG6"/>
<reference evidence="3" key="4">
    <citation type="submission" date="2017-01" db="UniProtKB">
        <authorList>
            <consortium name="EnsemblFungi"/>
        </authorList>
    </citation>
    <scope>IDENTIFICATION</scope>
    <source>
        <strain evidence="3">PH-1 / ATCC MYA-4620 / FGSC 9075 / NRRL 31084</strain>
    </source>
</reference>
<evidence type="ECO:0000313" key="4">
    <source>
        <dbReference type="Proteomes" id="UP000070720"/>
    </source>
</evidence>
<dbReference type="InParanoid" id="A0A098DTG6"/>
<dbReference type="CDD" id="cd07379">
    <property type="entry name" value="MPP_239FB"/>
    <property type="match status" value="1"/>
</dbReference>